<dbReference type="PANTHER" id="PTHR24159">
    <property type="match status" value="1"/>
</dbReference>
<protein>
    <recommendedName>
        <fullName evidence="3">DUF3447 domain-containing protein</fullName>
    </recommendedName>
</protein>
<keyword evidence="2" id="KW-1185">Reference proteome</keyword>
<evidence type="ECO:0000313" key="2">
    <source>
        <dbReference type="Proteomes" id="UP001470230"/>
    </source>
</evidence>
<proteinExistence type="predicted"/>
<name>A0ABR2HA60_9EUKA</name>
<accession>A0ABR2HA60</accession>
<dbReference type="PANTHER" id="PTHR24159:SF5">
    <property type="entry name" value="ANK_REP_REGION DOMAIN-CONTAINING PROTEIN"/>
    <property type="match status" value="1"/>
</dbReference>
<dbReference type="InterPro" id="IPR036770">
    <property type="entry name" value="Ankyrin_rpt-contain_sf"/>
</dbReference>
<dbReference type="SUPFAM" id="SSF48403">
    <property type="entry name" value="Ankyrin repeat"/>
    <property type="match status" value="1"/>
</dbReference>
<comment type="caution">
    <text evidence="1">The sequence shown here is derived from an EMBL/GenBank/DDBJ whole genome shotgun (WGS) entry which is preliminary data.</text>
</comment>
<organism evidence="1 2">
    <name type="scientific">Tritrichomonas musculus</name>
    <dbReference type="NCBI Taxonomy" id="1915356"/>
    <lineage>
        <taxon>Eukaryota</taxon>
        <taxon>Metamonada</taxon>
        <taxon>Parabasalia</taxon>
        <taxon>Tritrichomonadida</taxon>
        <taxon>Tritrichomonadidae</taxon>
        <taxon>Tritrichomonas</taxon>
    </lineage>
</organism>
<dbReference type="EMBL" id="JAPFFF010000039">
    <property type="protein sequence ID" value="KAK8842285.1"/>
    <property type="molecule type" value="Genomic_DNA"/>
</dbReference>
<gene>
    <name evidence="1" type="ORF">M9Y10_026519</name>
</gene>
<reference evidence="1 2" key="1">
    <citation type="submission" date="2024-04" db="EMBL/GenBank/DDBJ databases">
        <title>Tritrichomonas musculus Genome.</title>
        <authorList>
            <person name="Alves-Ferreira E."/>
            <person name="Grigg M."/>
            <person name="Lorenzi H."/>
            <person name="Galac M."/>
        </authorList>
    </citation>
    <scope>NUCLEOTIDE SEQUENCE [LARGE SCALE GENOMIC DNA]</scope>
    <source>
        <strain evidence="1 2">EAF2021</strain>
    </source>
</reference>
<dbReference type="Proteomes" id="UP001470230">
    <property type="component" value="Unassembled WGS sequence"/>
</dbReference>
<evidence type="ECO:0008006" key="3">
    <source>
        <dbReference type="Google" id="ProtNLM"/>
    </source>
</evidence>
<evidence type="ECO:0000313" key="1">
    <source>
        <dbReference type="EMBL" id="KAK8842285.1"/>
    </source>
</evidence>
<sequence length="350" mass="41912">MEVSQYIDQKKEIQSHLLNFIDSEEKFDSEYEQLINFLNSINIQSNDKEFLEFLYLISRVSSNHHRSNNFFTKIEKVISYFEKEIKQFFTKSQIFDIFRCNKRILLFLLENNYLELDSELQNLLGSYYQKDDQVELNLFKENQKIGENESVLCQYIRKDLAEDFISYVQRSMTSLKSEVKHSNFETNPLLIKNKVTLIEYAAFYGSITIFNYLRLNNVPLKPSLWLFAIHSNNAELIHLLEEYNVGLPGNSFLLCLKEAIKCHHHEIANYFLNNKIMESEAFLNFKDNIIAYCYHYHNYEFFPTIFDYQYTAVYLCKCNYYKLVELFLDNKEFDFNSIIFLIDDKKEILI</sequence>